<dbReference type="AlphaFoldDB" id="A0A8K0P0D7"/>
<sequence>MGGITMLQPEDHVIIDRRHASAILKIDSCRGADCDSDHYLVRYEAELEKKLETKQVNWKRESVEGKWNIIKNVLQETADEVFGVKDREKGQGWFDEECREIIKKRNEARRKVIERRTRTNVEQFRQKRKEADKLCGRKKRVWEEEWYTELEEQHNTQEVLH</sequence>
<name>A0A8K0P0D7_LADFU</name>
<keyword evidence="2" id="KW-1185">Reference proteome</keyword>
<protein>
    <submittedName>
        <fullName evidence="1">Uncharacterized protein</fullName>
    </submittedName>
</protein>
<organism evidence="1 2">
    <name type="scientific">Ladona fulva</name>
    <name type="common">Scarce chaser dragonfly</name>
    <name type="synonym">Libellula fulva</name>
    <dbReference type="NCBI Taxonomy" id="123851"/>
    <lineage>
        <taxon>Eukaryota</taxon>
        <taxon>Metazoa</taxon>
        <taxon>Ecdysozoa</taxon>
        <taxon>Arthropoda</taxon>
        <taxon>Hexapoda</taxon>
        <taxon>Insecta</taxon>
        <taxon>Pterygota</taxon>
        <taxon>Palaeoptera</taxon>
        <taxon>Odonata</taxon>
        <taxon>Epiprocta</taxon>
        <taxon>Anisoptera</taxon>
        <taxon>Libelluloidea</taxon>
        <taxon>Libellulidae</taxon>
        <taxon>Ladona</taxon>
    </lineage>
</organism>
<gene>
    <name evidence="1" type="ORF">J437_LFUL008312</name>
</gene>
<dbReference type="OrthoDB" id="8049952at2759"/>
<evidence type="ECO:0000313" key="2">
    <source>
        <dbReference type="Proteomes" id="UP000792457"/>
    </source>
</evidence>
<evidence type="ECO:0000313" key="1">
    <source>
        <dbReference type="EMBL" id="KAG8228816.1"/>
    </source>
</evidence>
<proteinExistence type="predicted"/>
<reference evidence="1" key="2">
    <citation type="submission" date="2017-10" db="EMBL/GenBank/DDBJ databases">
        <title>Ladona fulva Genome sequencing and assembly.</title>
        <authorList>
            <person name="Murali S."/>
            <person name="Richards S."/>
            <person name="Bandaranaike D."/>
            <person name="Bellair M."/>
            <person name="Blankenburg K."/>
            <person name="Chao H."/>
            <person name="Dinh H."/>
            <person name="Doddapaneni H."/>
            <person name="Dugan-Rocha S."/>
            <person name="Elkadiri S."/>
            <person name="Gnanaolivu R."/>
            <person name="Hernandez B."/>
            <person name="Skinner E."/>
            <person name="Javaid M."/>
            <person name="Lee S."/>
            <person name="Li M."/>
            <person name="Ming W."/>
            <person name="Munidasa M."/>
            <person name="Muniz J."/>
            <person name="Nguyen L."/>
            <person name="Hughes D."/>
            <person name="Osuji N."/>
            <person name="Pu L.-L."/>
            <person name="Puazo M."/>
            <person name="Qu C."/>
            <person name="Quiroz J."/>
            <person name="Raj R."/>
            <person name="Weissenberger G."/>
            <person name="Xin Y."/>
            <person name="Zou X."/>
            <person name="Han Y."/>
            <person name="Worley K."/>
            <person name="Muzny D."/>
            <person name="Gibbs R."/>
        </authorList>
    </citation>
    <scope>NUCLEOTIDE SEQUENCE</scope>
    <source>
        <strain evidence="1">Sampled in the wild</strain>
    </source>
</reference>
<comment type="caution">
    <text evidence="1">The sequence shown here is derived from an EMBL/GenBank/DDBJ whole genome shotgun (WGS) entry which is preliminary data.</text>
</comment>
<dbReference type="Proteomes" id="UP000792457">
    <property type="component" value="Unassembled WGS sequence"/>
</dbReference>
<dbReference type="EMBL" id="KZ308392">
    <property type="protein sequence ID" value="KAG8228816.1"/>
    <property type="molecule type" value="Genomic_DNA"/>
</dbReference>
<reference evidence="1" key="1">
    <citation type="submission" date="2013-04" db="EMBL/GenBank/DDBJ databases">
        <authorList>
            <person name="Qu J."/>
            <person name="Murali S.C."/>
            <person name="Bandaranaike D."/>
            <person name="Bellair M."/>
            <person name="Blankenburg K."/>
            <person name="Chao H."/>
            <person name="Dinh H."/>
            <person name="Doddapaneni H."/>
            <person name="Downs B."/>
            <person name="Dugan-Rocha S."/>
            <person name="Elkadiri S."/>
            <person name="Gnanaolivu R.D."/>
            <person name="Hernandez B."/>
            <person name="Javaid M."/>
            <person name="Jayaseelan J.C."/>
            <person name="Lee S."/>
            <person name="Li M."/>
            <person name="Ming W."/>
            <person name="Munidasa M."/>
            <person name="Muniz J."/>
            <person name="Nguyen L."/>
            <person name="Ongeri F."/>
            <person name="Osuji N."/>
            <person name="Pu L.-L."/>
            <person name="Puazo M."/>
            <person name="Qu C."/>
            <person name="Quiroz J."/>
            <person name="Raj R."/>
            <person name="Weissenberger G."/>
            <person name="Xin Y."/>
            <person name="Zou X."/>
            <person name="Han Y."/>
            <person name="Richards S."/>
            <person name="Worley K."/>
            <person name="Muzny D."/>
            <person name="Gibbs R."/>
        </authorList>
    </citation>
    <scope>NUCLEOTIDE SEQUENCE</scope>
    <source>
        <strain evidence="1">Sampled in the wild</strain>
    </source>
</reference>
<accession>A0A8K0P0D7</accession>